<feature type="chain" id="PRO_5025688429" description="Neuromedin U" evidence="1">
    <location>
        <begin position="28"/>
        <end position="279"/>
    </location>
</feature>
<keyword evidence="1" id="KW-0732">Signal</keyword>
<evidence type="ECO:0008006" key="4">
    <source>
        <dbReference type="Google" id="ProtNLM"/>
    </source>
</evidence>
<evidence type="ECO:0000313" key="3">
    <source>
        <dbReference type="Proteomes" id="UP000309061"/>
    </source>
</evidence>
<protein>
    <recommendedName>
        <fullName evidence="4">Neuromedin U</fullName>
    </recommendedName>
</protein>
<evidence type="ECO:0000313" key="2">
    <source>
        <dbReference type="EMBL" id="QGM45071.1"/>
    </source>
</evidence>
<proteinExistence type="predicted"/>
<dbReference type="KEGG" id="mhey:H2LOC_004855"/>
<dbReference type="OrthoDB" id="9809066at2"/>
<dbReference type="AlphaFoldDB" id="A0A6B8KDG5"/>
<dbReference type="RefSeq" id="WP_136495359.1">
    <property type="nucleotide sequence ID" value="NZ_CP046052.1"/>
</dbReference>
<accession>A0A6B8KDG5</accession>
<reference evidence="2 3" key="1">
    <citation type="submission" date="2019-11" db="EMBL/GenBank/DDBJ databases">
        <title>The genome sequence of Methylocystis heyeri.</title>
        <authorList>
            <person name="Oshkin I.Y."/>
            <person name="Miroshnikov K."/>
            <person name="Dedysh S.N."/>
        </authorList>
    </citation>
    <scope>NUCLEOTIDE SEQUENCE [LARGE SCALE GENOMIC DNA]</scope>
    <source>
        <strain evidence="2 3">H2</strain>
    </source>
</reference>
<organism evidence="2 3">
    <name type="scientific">Methylocystis heyeri</name>
    <dbReference type="NCBI Taxonomy" id="391905"/>
    <lineage>
        <taxon>Bacteria</taxon>
        <taxon>Pseudomonadati</taxon>
        <taxon>Pseudomonadota</taxon>
        <taxon>Alphaproteobacteria</taxon>
        <taxon>Hyphomicrobiales</taxon>
        <taxon>Methylocystaceae</taxon>
        <taxon>Methylocystis</taxon>
    </lineage>
</organism>
<dbReference type="Proteomes" id="UP000309061">
    <property type="component" value="Chromosome"/>
</dbReference>
<feature type="signal peptide" evidence="1">
    <location>
        <begin position="1"/>
        <end position="27"/>
    </location>
</feature>
<name>A0A6B8KDG5_9HYPH</name>
<dbReference type="EMBL" id="CP046052">
    <property type="protein sequence ID" value="QGM45071.1"/>
    <property type="molecule type" value="Genomic_DNA"/>
</dbReference>
<keyword evidence="3" id="KW-1185">Reference proteome</keyword>
<gene>
    <name evidence="2" type="ORF">H2LOC_004855</name>
</gene>
<evidence type="ECO:0000256" key="1">
    <source>
        <dbReference type="SAM" id="SignalP"/>
    </source>
</evidence>
<sequence>MKACKPNHRLMLLTLTAFVLAFSGARAEDADESATELAKKVQNPVSDLISLPFQDNNNIHQGPYHQTGNILNIQPVIPLHLSEDWNLISRPIFPLISQVRLAPDIGPEYGLGDINPQFYLSPAKPIPFLSGGIVAGLGPIFLLPTAGSAQLGSQKWASGVTGVGVFLSGPWVVGLLANNLWSFAGPGRRNVNQFQAQTFVSYNFPDGWYLTSSPIITADWVARTRNQWTVPLGGGLGRVFKVNDQAVNMTLQTFYNVVRPDNGPWWQIRFQLSLLFPTK</sequence>